<dbReference type="AlphaFoldDB" id="A0A9D4HXD9"/>
<keyword evidence="2" id="KW-0862">Zinc</keyword>
<evidence type="ECO:0000313" key="7">
    <source>
        <dbReference type="Proteomes" id="UP000828390"/>
    </source>
</evidence>
<feature type="domain" description="RING-type" evidence="5">
    <location>
        <begin position="140"/>
        <end position="182"/>
    </location>
</feature>
<reference evidence="6" key="1">
    <citation type="journal article" date="2019" name="bioRxiv">
        <title>The Genome of the Zebra Mussel, Dreissena polymorpha: A Resource for Invasive Species Research.</title>
        <authorList>
            <person name="McCartney M.A."/>
            <person name="Auch B."/>
            <person name="Kono T."/>
            <person name="Mallez S."/>
            <person name="Zhang Y."/>
            <person name="Obille A."/>
            <person name="Becker A."/>
            <person name="Abrahante J.E."/>
            <person name="Garbe J."/>
            <person name="Badalamenti J.P."/>
            <person name="Herman A."/>
            <person name="Mangelson H."/>
            <person name="Liachko I."/>
            <person name="Sullivan S."/>
            <person name="Sone E.D."/>
            <person name="Koren S."/>
            <person name="Silverstein K.A.T."/>
            <person name="Beckman K.B."/>
            <person name="Gohl D.M."/>
        </authorList>
    </citation>
    <scope>NUCLEOTIDE SEQUENCE</scope>
    <source>
        <strain evidence="6">Duluth1</strain>
        <tissue evidence="6">Whole animal</tissue>
    </source>
</reference>
<dbReference type="GO" id="GO:0008270">
    <property type="term" value="F:zinc ion binding"/>
    <property type="evidence" value="ECO:0007669"/>
    <property type="project" value="UniProtKB-KW"/>
</dbReference>
<feature type="region of interest" description="Disordered" evidence="4">
    <location>
        <begin position="1"/>
        <end position="114"/>
    </location>
</feature>
<accession>A0A9D4HXD9</accession>
<evidence type="ECO:0000256" key="2">
    <source>
        <dbReference type="ARBA" id="ARBA00022833"/>
    </source>
</evidence>
<evidence type="ECO:0000313" key="6">
    <source>
        <dbReference type="EMBL" id="KAH3736327.1"/>
    </source>
</evidence>
<feature type="compositionally biased region" description="Acidic residues" evidence="4">
    <location>
        <begin position="15"/>
        <end position="30"/>
    </location>
</feature>
<proteinExistence type="predicted"/>
<keyword evidence="1 3" id="KW-0479">Metal-binding</keyword>
<dbReference type="PROSITE" id="PS50089">
    <property type="entry name" value="ZF_RING_2"/>
    <property type="match status" value="1"/>
</dbReference>
<organism evidence="6 7">
    <name type="scientific">Dreissena polymorpha</name>
    <name type="common">Zebra mussel</name>
    <name type="synonym">Mytilus polymorpha</name>
    <dbReference type="NCBI Taxonomy" id="45954"/>
    <lineage>
        <taxon>Eukaryota</taxon>
        <taxon>Metazoa</taxon>
        <taxon>Spiralia</taxon>
        <taxon>Lophotrochozoa</taxon>
        <taxon>Mollusca</taxon>
        <taxon>Bivalvia</taxon>
        <taxon>Autobranchia</taxon>
        <taxon>Heteroconchia</taxon>
        <taxon>Euheterodonta</taxon>
        <taxon>Imparidentia</taxon>
        <taxon>Neoheterodontei</taxon>
        <taxon>Myida</taxon>
        <taxon>Dreissenoidea</taxon>
        <taxon>Dreissenidae</taxon>
        <taxon>Dreissena</taxon>
    </lineage>
</organism>
<dbReference type="InterPro" id="IPR001841">
    <property type="entry name" value="Znf_RING"/>
</dbReference>
<name>A0A9D4HXD9_DREPO</name>
<evidence type="ECO:0000256" key="3">
    <source>
        <dbReference type="PROSITE-ProRule" id="PRU00175"/>
    </source>
</evidence>
<protein>
    <recommendedName>
        <fullName evidence="5">RING-type domain-containing protein</fullName>
    </recommendedName>
</protein>
<dbReference type="EMBL" id="JAIWYP010000011">
    <property type="protein sequence ID" value="KAH3736327.1"/>
    <property type="molecule type" value="Genomic_DNA"/>
</dbReference>
<comment type="caution">
    <text evidence="6">The sequence shown here is derived from an EMBL/GenBank/DDBJ whole genome shotgun (WGS) entry which is preliminary data.</text>
</comment>
<dbReference type="Proteomes" id="UP000828390">
    <property type="component" value="Unassembled WGS sequence"/>
</dbReference>
<feature type="compositionally biased region" description="Pro residues" evidence="4">
    <location>
        <begin position="84"/>
        <end position="107"/>
    </location>
</feature>
<keyword evidence="7" id="KW-1185">Reference proteome</keyword>
<evidence type="ECO:0000256" key="1">
    <source>
        <dbReference type="ARBA" id="ARBA00022771"/>
    </source>
</evidence>
<evidence type="ECO:0000256" key="4">
    <source>
        <dbReference type="SAM" id="MobiDB-lite"/>
    </source>
</evidence>
<keyword evidence="1 3" id="KW-0863">Zinc-finger</keyword>
<sequence length="196" mass="21587">MANNGGKNTYLLNDLDSDSSVEDEDTEGDPNEAVHLFQTASTAHDLPLYSPCDQPNSKSAAHKTRCPPASATLADQANTDPPTHQIPPPSLPPPKQPRQAIPIPPFGFPRQQDHRPNIETATGAIDLERENAQLLKKANCTKCKERIRRAACFNTLQDGQNCGDISFCELCYKETITCPKCKKRMDKVILVIHNKA</sequence>
<reference evidence="6" key="2">
    <citation type="submission" date="2020-11" db="EMBL/GenBank/DDBJ databases">
        <authorList>
            <person name="McCartney M.A."/>
            <person name="Auch B."/>
            <person name="Kono T."/>
            <person name="Mallez S."/>
            <person name="Becker A."/>
            <person name="Gohl D.M."/>
            <person name="Silverstein K.A.T."/>
            <person name="Koren S."/>
            <person name="Bechman K.B."/>
            <person name="Herman A."/>
            <person name="Abrahante J.E."/>
            <person name="Garbe J."/>
        </authorList>
    </citation>
    <scope>NUCLEOTIDE SEQUENCE</scope>
    <source>
        <strain evidence="6">Duluth1</strain>
        <tissue evidence="6">Whole animal</tissue>
    </source>
</reference>
<gene>
    <name evidence="6" type="ORF">DPMN_042890</name>
</gene>
<evidence type="ECO:0000259" key="5">
    <source>
        <dbReference type="PROSITE" id="PS50089"/>
    </source>
</evidence>